<organism evidence="5 6">
    <name type="scientific">Phialocephala subalpina</name>
    <dbReference type="NCBI Taxonomy" id="576137"/>
    <lineage>
        <taxon>Eukaryota</taxon>
        <taxon>Fungi</taxon>
        <taxon>Dikarya</taxon>
        <taxon>Ascomycota</taxon>
        <taxon>Pezizomycotina</taxon>
        <taxon>Leotiomycetes</taxon>
        <taxon>Helotiales</taxon>
        <taxon>Mollisiaceae</taxon>
        <taxon>Phialocephala</taxon>
        <taxon>Phialocephala fortinii species complex</taxon>
    </lineage>
</organism>
<evidence type="ECO:0000256" key="1">
    <source>
        <dbReference type="SAM" id="MobiDB-lite"/>
    </source>
</evidence>
<feature type="domain" description="NACHT-NTPase and P-loop NTPases N-terminal" evidence="3">
    <location>
        <begin position="11"/>
        <end position="136"/>
    </location>
</feature>
<dbReference type="InterPro" id="IPR011990">
    <property type="entry name" value="TPR-like_helical_dom_sf"/>
</dbReference>
<dbReference type="Pfam" id="PF13424">
    <property type="entry name" value="TPR_12"/>
    <property type="match status" value="2"/>
</dbReference>
<feature type="domain" description="DUF7779" evidence="4">
    <location>
        <begin position="439"/>
        <end position="540"/>
    </location>
</feature>
<dbReference type="Pfam" id="PF13374">
    <property type="entry name" value="TPR_10"/>
    <property type="match status" value="1"/>
</dbReference>
<keyword evidence="6" id="KW-1185">Reference proteome</keyword>
<dbReference type="PANTHER" id="PTHR46082">
    <property type="entry name" value="ATP/GTP-BINDING PROTEIN-RELATED"/>
    <property type="match status" value="1"/>
</dbReference>
<gene>
    <name evidence="5" type="ORF">PAC_16490</name>
</gene>
<accession>A0A1L7XNH8</accession>
<feature type="compositionally biased region" description="Basic residues" evidence="1">
    <location>
        <begin position="470"/>
        <end position="484"/>
    </location>
</feature>
<dbReference type="InterPro" id="IPR056681">
    <property type="entry name" value="DUF7779"/>
</dbReference>
<dbReference type="Gene3D" id="1.25.40.10">
    <property type="entry name" value="Tetratricopeptide repeat domain"/>
    <property type="match status" value="2"/>
</dbReference>
<dbReference type="Gene3D" id="3.40.50.300">
    <property type="entry name" value="P-loop containing nucleotide triphosphate hydrolases"/>
    <property type="match status" value="1"/>
</dbReference>
<dbReference type="Pfam" id="PF00931">
    <property type="entry name" value="NB-ARC"/>
    <property type="match status" value="1"/>
</dbReference>
<evidence type="ECO:0000313" key="6">
    <source>
        <dbReference type="Proteomes" id="UP000184330"/>
    </source>
</evidence>
<dbReference type="STRING" id="576137.A0A1L7XNH8"/>
<dbReference type="EMBL" id="FJOG01000038">
    <property type="protein sequence ID" value="CZR66589.1"/>
    <property type="molecule type" value="Genomic_DNA"/>
</dbReference>
<evidence type="ECO:0000259" key="3">
    <source>
        <dbReference type="Pfam" id="PF17107"/>
    </source>
</evidence>
<name>A0A1L7XNH8_9HELO</name>
<dbReference type="AlphaFoldDB" id="A0A1L7XNH8"/>
<dbReference type="GO" id="GO:0043531">
    <property type="term" value="F:ADP binding"/>
    <property type="evidence" value="ECO:0007669"/>
    <property type="project" value="InterPro"/>
</dbReference>
<feature type="region of interest" description="Disordered" evidence="1">
    <location>
        <begin position="470"/>
        <end position="505"/>
    </location>
</feature>
<dbReference type="Pfam" id="PF17107">
    <property type="entry name" value="SesA"/>
    <property type="match status" value="1"/>
</dbReference>
<dbReference type="SUPFAM" id="SSF52540">
    <property type="entry name" value="P-loop containing nucleoside triphosphate hydrolases"/>
    <property type="match status" value="1"/>
</dbReference>
<dbReference type="InterPro" id="IPR027417">
    <property type="entry name" value="P-loop_NTPase"/>
</dbReference>
<dbReference type="PANTHER" id="PTHR46082:SF6">
    <property type="entry name" value="AAA+ ATPASE DOMAIN-CONTAINING PROTEIN-RELATED"/>
    <property type="match status" value="1"/>
</dbReference>
<reference evidence="5 6" key="1">
    <citation type="submission" date="2016-03" db="EMBL/GenBank/DDBJ databases">
        <authorList>
            <person name="Ploux O."/>
        </authorList>
    </citation>
    <scope>NUCLEOTIDE SEQUENCE [LARGE SCALE GENOMIC DNA]</scope>
    <source>
        <strain evidence="5 6">UAMH 11012</strain>
    </source>
</reference>
<dbReference type="InterPro" id="IPR002182">
    <property type="entry name" value="NB-ARC"/>
</dbReference>
<dbReference type="SUPFAM" id="SSF48452">
    <property type="entry name" value="TPR-like"/>
    <property type="match status" value="2"/>
</dbReference>
<evidence type="ECO:0000259" key="2">
    <source>
        <dbReference type="Pfam" id="PF00931"/>
    </source>
</evidence>
<evidence type="ECO:0000259" key="4">
    <source>
        <dbReference type="Pfam" id="PF25000"/>
    </source>
</evidence>
<evidence type="ECO:0000313" key="5">
    <source>
        <dbReference type="EMBL" id="CZR66589.1"/>
    </source>
</evidence>
<dbReference type="Pfam" id="PF25000">
    <property type="entry name" value="DUF7779"/>
    <property type="match status" value="1"/>
</dbReference>
<dbReference type="InterPro" id="IPR053137">
    <property type="entry name" value="NLR-like"/>
</dbReference>
<dbReference type="NCBIfam" id="NF040586">
    <property type="entry name" value="FxSxx_TPR"/>
    <property type="match status" value="1"/>
</dbReference>
<dbReference type="InterPro" id="IPR031352">
    <property type="entry name" value="SesA"/>
</dbReference>
<dbReference type="Proteomes" id="UP000184330">
    <property type="component" value="Unassembled WGS sequence"/>
</dbReference>
<feature type="region of interest" description="Disordered" evidence="1">
    <location>
        <begin position="868"/>
        <end position="889"/>
    </location>
</feature>
<feature type="domain" description="NB-ARC" evidence="2">
    <location>
        <begin position="191"/>
        <end position="351"/>
    </location>
</feature>
<dbReference type="OrthoDB" id="1658288at2759"/>
<sequence>MAEALAVIGSIASIVQLLEFGGKVLGRLKEFHSKRVEIPQCFRHIEIELPVLLDALAQTKTAIETGSVSAETEDALLPAIKACRRLVRKLHSILARLVTLKSDSWSRKTRKTFSSLRHEGKVQDIRTEIDRYIRVLTYSHAATTLAFRSRAEHPQSRPTPCSTVPFRQDPDFVARDVLTQAREKLSVPAARVAFVGLGGVGKSQLAIECSYQVRQEAADTWVFWVHCGTTARFEEGYREIAEAVKIPERNKPGANILQLVSRWLHNDSNGRWLMILDNADDPNVFFSQRPENQSARATQSLHDFLPQSDNGSILITSRNQDVALKLTGRHHDIIKVEPLDERHAITLLSKKLPDNLDMDGAKELVDALDYMPLAIAQAAAYISQRLPRISIRRYLHKLSTSDEERERLLGTNLPDIRRDETSSNSIMATWQVSFSYLRESSPSAARLLSLMSLFDRQGIPESLLRGNYKARKERLSRNHRHRKRLPDSQASENHQNHTHNKKKAHFEDDITTLRSYSLITTDTNGQKFEMHRLVQISMKKWLEINDELKRWEENYIKILRAAVPYASFDNWGTWQELFPHAQMVLSYRPKNERYLEKWSWILQEAGRYCRDRGNPNIGEAMLEQALQAWEICQGEEGVDTLNCTGHLADTYFEQGRWEEAGELQKATLEATRRILGPGHRDTLSCINDLAWTYKCQRKLEEAKELCELGLELTKDTLCPDDNEILRCMGCLAGIYQDQGRLKEAEVLELRVLETRRENLGPEHMYTLTSMLNLASTYADQERWKEAEELEGWVLETMRGVLGREHPDTLNAMNNHAHTWQAQGRWQQAIELMSECVILQQKVLGVDHPNTINSCQNLEVWKAETEEAFREGKDSKVEAGSVEESVQDAP</sequence>
<protein>
    <submittedName>
        <fullName evidence="5">Related to kinesin light chain</fullName>
    </submittedName>
</protein>
<proteinExistence type="predicted"/>